<dbReference type="GO" id="GO:0043190">
    <property type="term" value="C:ATP-binding cassette (ABC) transporter complex"/>
    <property type="evidence" value="ECO:0007669"/>
    <property type="project" value="InterPro"/>
</dbReference>
<dbReference type="InterPro" id="IPR030678">
    <property type="entry name" value="Peptide/Ni-bd"/>
</dbReference>
<dbReference type="SUPFAM" id="SSF53850">
    <property type="entry name" value="Periplasmic binding protein-like II"/>
    <property type="match status" value="1"/>
</dbReference>
<sequence>MKLPSRSEINSVFASFSKKEWILFGVLAAALLFSTLAILESINKSFMVSIPAEGGVIREGIVGTPRFINPALANSPADRDLSALVYSGLLRESDQGFVPDLAESYEVSKDGLTYTFVLKDNIYFHDDMPVTADDVIFTTNKVRDPVIKSPRGSSWGGAVAEKIDGRTVKFTLRQPHASFLKDSTLGILPEHIWGKAPIELNTANTDPVGSGPYRVSKVNKQSSGIIDSYELSSFKKFSLGKPYIKKIILRFYPNENELVRALQSGEIDQAGSLTPMVAETLKEKKYRIESSVLPRIFGLFFNQNENQLFIDKNILRAIDQAINKDRIVRNVFLGYGVAIDGPIPPNLAPDQNSKAGDILTQAERLARAEEILAKAGWKKNAEGFLEKTATVNKKKTTSALTFSISTGNAPELAQAAELIKEDLAAIGMKVEVKTFEVGNLNQAVIRPRKYDALLFGEVISQITDLSAFWHSSQRKDPGLNVAMYTNVKVDKILEEASVLIDEAARAKKYSQFEDEIKKDTPAVFLYSPKFIYAVSPDLEGLSVGKISSPEDRFLGSYLWFTATDNIWKIFKK</sequence>
<accession>A0A1F6XC90</accession>
<dbReference type="Gene3D" id="3.10.105.10">
    <property type="entry name" value="Dipeptide-binding Protein, Domain 3"/>
    <property type="match status" value="1"/>
</dbReference>
<keyword evidence="4" id="KW-1133">Transmembrane helix</keyword>
<dbReference type="AlphaFoldDB" id="A0A1F6XC90"/>
<dbReference type="GO" id="GO:1904680">
    <property type="term" value="F:peptide transmembrane transporter activity"/>
    <property type="evidence" value="ECO:0007669"/>
    <property type="project" value="TreeGrafter"/>
</dbReference>
<gene>
    <name evidence="6" type="ORF">A2933_01760</name>
</gene>
<evidence type="ECO:0000313" key="6">
    <source>
        <dbReference type="EMBL" id="OGI91723.1"/>
    </source>
</evidence>
<comment type="caution">
    <text evidence="6">The sequence shown here is derived from an EMBL/GenBank/DDBJ whole genome shotgun (WGS) entry which is preliminary data.</text>
</comment>
<dbReference type="EMBL" id="MFVH01000023">
    <property type="protein sequence ID" value="OGI91723.1"/>
    <property type="molecule type" value="Genomic_DNA"/>
</dbReference>
<comment type="similarity">
    <text evidence="1">Belongs to the bacterial solute-binding protein 5 family.</text>
</comment>
<dbReference type="PANTHER" id="PTHR30290:SF9">
    <property type="entry name" value="OLIGOPEPTIDE-BINDING PROTEIN APPA"/>
    <property type="match status" value="1"/>
</dbReference>
<name>A0A1F6XC90_9BACT</name>
<evidence type="ECO:0000256" key="1">
    <source>
        <dbReference type="ARBA" id="ARBA00005695"/>
    </source>
</evidence>
<dbReference type="Gene3D" id="3.40.190.10">
    <property type="entry name" value="Periplasmic binding protein-like II"/>
    <property type="match status" value="1"/>
</dbReference>
<keyword evidence="2" id="KW-0813">Transport</keyword>
<dbReference type="GO" id="GO:0015833">
    <property type="term" value="P:peptide transport"/>
    <property type="evidence" value="ECO:0007669"/>
    <property type="project" value="TreeGrafter"/>
</dbReference>
<dbReference type="InterPro" id="IPR000914">
    <property type="entry name" value="SBP_5_dom"/>
</dbReference>
<feature type="transmembrane region" description="Helical" evidence="4">
    <location>
        <begin position="21"/>
        <end position="39"/>
    </location>
</feature>
<dbReference type="Proteomes" id="UP000179381">
    <property type="component" value="Unassembled WGS sequence"/>
</dbReference>
<proteinExistence type="inferred from homology"/>
<keyword evidence="4" id="KW-0472">Membrane</keyword>
<evidence type="ECO:0000256" key="2">
    <source>
        <dbReference type="ARBA" id="ARBA00022448"/>
    </source>
</evidence>
<dbReference type="PANTHER" id="PTHR30290">
    <property type="entry name" value="PERIPLASMIC BINDING COMPONENT OF ABC TRANSPORTER"/>
    <property type="match status" value="1"/>
</dbReference>
<feature type="domain" description="Solute-binding protein family 5" evidence="5">
    <location>
        <begin position="97"/>
        <end position="469"/>
    </location>
</feature>
<organism evidence="6 7">
    <name type="scientific">Candidatus Nomurabacteria bacterium RIFCSPLOWO2_01_FULL_46_18</name>
    <dbReference type="NCBI Taxonomy" id="1801783"/>
    <lineage>
        <taxon>Bacteria</taxon>
        <taxon>Candidatus Nomuraibacteriota</taxon>
    </lineage>
</organism>
<dbReference type="Gene3D" id="3.90.76.10">
    <property type="entry name" value="Dipeptide-binding Protein, Domain 1"/>
    <property type="match status" value="1"/>
</dbReference>
<dbReference type="Pfam" id="PF00496">
    <property type="entry name" value="SBP_bac_5"/>
    <property type="match status" value="1"/>
</dbReference>
<dbReference type="PIRSF" id="PIRSF002741">
    <property type="entry name" value="MppA"/>
    <property type="match status" value="1"/>
</dbReference>
<protein>
    <recommendedName>
        <fullName evidence="5">Solute-binding protein family 5 domain-containing protein</fullName>
    </recommendedName>
</protein>
<evidence type="ECO:0000259" key="5">
    <source>
        <dbReference type="Pfam" id="PF00496"/>
    </source>
</evidence>
<evidence type="ECO:0000256" key="4">
    <source>
        <dbReference type="SAM" id="Phobius"/>
    </source>
</evidence>
<dbReference type="GO" id="GO:0042597">
    <property type="term" value="C:periplasmic space"/>
    <property type="evidence" value="ECO:0007669"/>
    <property type="project" value="UniProtKB-ARBA"/>
</dbReference>
<evidence type="ECO:0000256" key="3">
    <source>
        <dbReference type="ARBA" id="ARBA00022729"/>
    </source>
</evidence>
<keyword evidence="3" id="KW-0732">Signal</keyword>
<reference evidence="6 7" key="1">
    <citation type="journal article" date="2016" name="Nat. Commun.">
        <title>Thousands of microbial genomes shed light on interconnected biogeochemical processes in an aquifer system.</title>
        <authorList>
            <person name="Anantharaman K."/>
            <person name="Brown C.T."/>
            <person name="Hug L.A."/>
            <person name="Sharon I."/>
            <person name="Castelle C.J."/>
            <person name="Probst A.J."/>
            <person name="Thomas B.C."/>
            <person name="Singh A."/>
            <person name="Wilkins M.J."/>
            <person name="Karaoz U."/>
            <person name="Brodie E.L."/>
            <person name="Williams K.H."/>
            <person name="Hubbard S.S."/>
            <person name="Banfield J.F."/>
        </authorList>
    </citation>
    <scope>NUCLEOTIDE SEQUENCE [LARGE SCALE GENOMIC DNA]</scope>
</reference>
<keyword evidence="4" id="KW-0812">Transmembrane</keyword>
<dbReference type="InterPro" id="IPR039424">
    <property type="entry name" value="SBP_5"/>
</dbReference>
<evidence type="ECO:0000313" key="7">
    <source>
        <dbReference type="Proteomes" id="UP000179381"/>
    </source>
</evidence>